<name>A0A4Z2CJV5_SCHJA</name>
<sequence>MSREGAERRSMLCLQSKNREVESFSQESSTSPLLKAKEAFSGEVTALTTREQSEMGRGVALFLPLDHLFVGSLTEGSAHSGREKRASLPVSLFPGNNSQPTLDWASQLFPIHRNTTYQGGLAGGLRRRASC</sequence>
<comment type="caution">
    <text evidence="1">The sequence shown here is derived from an EMBL/GenBank/DDBJ whole genome shotgun (WGS) entry which is preliminary data.</text>
</comment>
<organism evidence="1 2">
    <name type="scientific">Schistosoma japonicum</name>
    <name type="common">Blood fluke</name>
    <dbReference type="NCBI Taxonomy" id="6182"/>
    <lineage>
        <taxon>Eukaryota</taxon>
        <taxon>Metazoa</taxon>
        <taxon>Spiralia</taxon>
        <taxon>Lophotrochozoa</taxon>
        <taxon>Platyhelminthes</taxon>
        <taxon>Trematoda</taxon>
        <taxon>Digenea</taxon>
        <taxon>Strigeidida</taxon>
        <taxon>Schistosomatoidea</taxon>
        <taxon>Schistosomatidae</taxon>
        <taxon>Schistosoma</taxon>
    </lineage>
</organism>
<dbReference type="EMBL" id="SKCS01001472">
    <property type="protein sequence ID" value="TNN04557.1"/>
    <property type="molecule type" value="Genomic_DNA"/>
</dbReference>
<dbReference type="Proteomes" id="UP000311919">
    <property type="component" value="Unassembled WGS sequence"/>
</dbReference>
<evidence type="ECO:0000313" key="1">
    <source>
        <dbReference type="EMBL" id="TNN04557.1"/>
    </source>
</evidence>
<dbReference type="AlphaFoldDB" id="A0A4Z2CJV5"/>
<keyword evidence="2" id="KW-1185">Reference proteome</keyword>
<protein>
    <submittedName>
        <fullName evidence="1">Uncharacterized protein</fullName>
    </submittedName>
</protein>
<accession>A0A4Z2CJV5</accession>
<reference evidence="1 2" key="1">
    <citation type="submission" date="2019-03" db="EMBL/GenBank/DDBJ databases">
        <title>An improved genome assembly of the fluke Schistosoma japonicum.</title>
        <authorList>
            <person name="Hu W."/>
            <person name="Luo F."/>
            <person name="Yin M."/>
            <person name="Mo X."/>
            <person name="Sun C."/>
            <person name="Wu Q."/>
            <person name="Zhu B."/>
            <person name="Xiang M."/>
            <person name="Wang J."/>
            <person name="Wang Y."/>
            <person name="Zhang T."/>
            <person name="Xu B."/>
            <person name="Zheng H."/>
            <person name="Feng Z."/>
        </authorList>
    </citation>
    <scope>NUCLEOTIDE SEQUENCE [LARGE SCALE GENOMIC DNA]</scope>
    <source>
        <strain evidence="1">HuSjv2</strain>
        <tissue evidence="1">Worms</tissue>
    </source>
</reference>
<proteinExistence type="predicted"/>
<gene>
    <name evidence="1" type="ORF">EWB00_001677</name>
</gene>
<evidence type="ECO:0000313" key="2">
    <source>
        <dbReference type="Proteomes" id="UP000311919"/>
    </source>
</evidence>